<keyword evidence="9" id="KW-1185">Reference proteome</keyword>
<feature type="region of interest" description="Disordered" evidence="5">
    <location>
        <begin position="362"/>
        <end position="428"/>
    </location>
</feature>
<protein>
    <recommendedName>
        <fullName evidence="7">TLC domain-containing protein</fullName>
    </recommendedName>
</protein>
<evidence type="ECO:0000313" key="8">
    <source>
        <dbReference type="EMBL" id="KAK3086359.1"/>
    </source>
</evidence>
<keyword evidence="3 6" id="KW-1133">Transmembrane helix</keyword>
<feature type="domain" description="TLC" evidence="7">
    <location>
        <begin position="132"/>
        <end position="266"/>
    </location>
</feature>
<evidence type="ECO:0000256" key="4">
    <source>
        <dbReference type="ARBA" id="ARBA00023136"/>
    </source>
</evidence>
<evidence type="ECO:0000259" key="7">
    <source>
        <dbReference type="Pfam" id="PF03798"/>
    </source>
</evidence>
<feature type="transmembrane region" description="Helical" evidence="6">
    <location>
        <begin position="154"/>
        <end position="170"/>
    </location>
</feature>
<keyword evidence="4 6" id="KW-0472">Membrane</keyword>
<gene>
    <name evidence="8" type="ORF">FSP39_017371</name>
</gene>
<comment type="caution">
    <text evidence="8">The sequence shown here is derived from an EMBL/GenBank/DDBJ whole genome shotgun (WGS) entry which is preliminary data.</text>
</comment>
<feature type="transmembrane region" description="Helical" evidence="6">
    <location>
        <begin position="20"/>
        <end position="42"/>
    </location>
</feature>
<reference evidence="8" key="1">
    <citation type="submission" date="2019-08" db="EMBL/GenBank/DDBJ databases">
        <title>The improved chromosome-level genome for the pearl oyster Pinctada fucata martensii using PacBio sequencing and Hi-C.</title>
        <authorList>
            <person name="Zheng Z."/>
        </authorList>
    </citation>
    <scope>NUCLEOTIDE SEQUENCE</scope>
    <source>
        <strain evidence="8">ZZ-2019</strain>
        <tissue evidence="8">Adductor muscle</tissue>
    </source>
</reference>
<sequence length="428" mass="48575">MFGKCLGTFWNILQDIGSTMFFEVSELLVISLTVNICIAIYAGTLRLQKNCIGKCCCKNENWFIILCRTFQNKQYILSKFVTEQFTAWVLSAAGVGALFTSGVIYRPFDGTFPEPYAQFIPILLSINIGRYFYMLVQDLYILHLIEASKYRTDTIHHVVAFVCYCVFLVFKQNYLLAIIGITMELSTTIIEISKITKELGKTKTRFYQRLTLISCISTITFRGVVPVTFLIIAMFLQTPFTMHYTVLTIFFLSIIFFSVINVWLILTTIQRLVKSFCNKSSLFRRTESSSHVPTFQDSTASNDYQFFTKNNLGYMRRYDNKNLCYVEEEKLNTTKKMTAKDNIPTAGFPVNMHQARSLEDIDSNETSVESQNNSSDNSVPAASNSYIVRFERERSSDRSSSSGRALISETSHSAASASSSQETGAVNV</sequence>
<keyword evidence="2 6" id="KW-0812">Transmembrane</keyword>
<evidence type="ECO:0000313" key="9">
    <source>
        <dbReference type="Proteomes" id="UP001186944"/>
    </source>
</evidence>
<evidence type="ECO:0000256" key="6">
    <source>
        <dbReference type="SAM" id="Phobius"/>
    </source>
</evidence>
<name>A0AA88XZL9_PINIB</name>
<feature type="transmembrane region" description="Helical" evidence="6">
    <location>
        <begin position="85"/>
        <end position="104"/>
    </location>
</feature>
<dbReference type="EMBL" id="VSWD01000012">
    <property type="protein sequence ID" value="KAK3086359.1"/>
    <property type="molecule type" value="Genomic_DNA"/>
</dbReference>
<dbReference type="GO" id="GO:0016020">
    <property type="term" value="C:membrane"/>
    <property type="evidence" value="ECO:0007669"/>
    <property type="project" value="UniProtKB-SubCell"/>
</dbReference>
<evidence type="ECO:0000256" key="5">
    <source>
        <dbReference type="SAM" id="MobiDB-lite"/>
    </source>
</evidence>
<organism evidence="8 9">
    <name type="scientific">Pinctada imbricata</name>
    <name type="common">Atlantic pearl-oyster</name>
    <name type="synonym">Pinctada martensii</name>
    <dbReference type="NCBI Taxonomy" id="66713"/>
    <lineage>
        <taxon>Eukaryota</taxon>
        <taxon>Metazoa</taxon>
        <taxon>Spiralia</taxon>
        <taxon>Lophotrochozoa</taxon>
        <taxon>Mollusca</taxon>
        <taxon>Bivalvia</taxon>
        <taxon>Autobranchia</taxon>
        <taxon>Pteriomorphia</taxon>
        <taxon>Pterioida</taxon>
        <taxon>Pterioidea</taxon>
        <taxon>Pteriidae</taxon>
        <taxon>Pinctada</taxon>
    </lineage>
</organism>
<feature type="compositionally biased region" description="Polar residues" evidence="5">
    <location>
        <begin position="364"/>
        <end position="386"/>
    </location>
</feature>
<evidence type="ECO:0000256" key="1">
    <source>
        <dbReference type="ARBA" id="ARBA00004141"/>
    </source>
</evidence>
<dbReference type="InterPro" id="IPR006634">
    <property type="entry name" value="TLC-dom"/>
</dbReference>
<feature type="transmembrane region" description="Helical" evidence="6">
    <location>
        <begin position="212"/>
        <end position="236"/>
    </location>
</feature>
<evidence type="ECO:0000256" key="3">
    <source>
        <dbReference type="ARBA" id="ARBA00022989"/>
    </source>
</evidence>
<accession>A0AA88XZL9</accession>
<proteinExistence type="predicted"/>
<evidence type="ECO:0000256" key="2">
    <source>
        <dbReference type="ARBA" id="ARBA00022692"/>
    </source>
</evidence>
<dbReference type="Proteomes" id="UP001186944">
    <property type="component" value="Unassembled WGS sequence"/>
</dbReference>
<dbReference type="AlphaFoldDB" id="A0AA88XZL9"/>
<dbReference type="Pfam" id="PF03798">
    <property type="entry name" value="TRAM_LAG1_CLN8"/>
    <property type="match status" value="1"/>
</dbReference>
<feature type="transmembrane region" description="Helical" evidence="6">
    <location>
        <begin position="242"/>
        <end position="266"/>
    </location>
</feature>
<comment type="subcellular location">
    <subcellularLocation>
        <location evidence="1">Membrane</location>
        <topology evidence="1">Multi-pass membrane protein</topology>
    </subcellularLocation>
</comment>
<feature type="compositionally biased region" description="Low complexity" evidence="5">
    <location>
        <begin position="398"/>
        <end position="420"/>
    </location>
</feature>